<evidence type="ECO:0000256" key="1">
    <source>
        <dbReference type="SAM" id="Phobius"/>
    </source>
</evidence>
<accession>A0A1B8TUQ2</accession>
<organism evidence="2 3">
    <name type="scientific">Polaribacter reichenbachii</name>
    <dbReference type="NCBI Taxonomy" id="996801"/>
    <lineage>
        <taxon>Bacteria</taxon>
        <taxon>Pseudomonadati</taxon>
        <taxon>Bacteroidota</taxon>
        <taxon>Flavobacteriia</taxon>
        <taxon>Flavobacteriales</taxon>
        <taxon>Flavobacteriaceae</taxon>
    </lineage>
</organism>
<keyword evidence="3" id="KW-1185">Reference proteome</keyword>
<evidence type="ECO:0000313" key="2">
    <source>
        <dbReference type="EMBL" id="OBY63377.1"/>
    </source>
</evidence>
<reference evidence="3" key="1">
    <citation type="submission" date="2016-02" db="EMBL/GenBank/DDBJ databases">
        <title>Paenibacillus sp. LPB0068, isolated from Crassostrea gigas.</title>
        <authorList>
            <person name="Shin S.-K."/>
            <person name="Yi H."/>
        </authorList>
    </citation>
    <scope>NUCLEOTIDE SEQUENCE [LARGE SCALE GENOMIC DNA]</scope>
    <source>
        <strain evidence="3">KCTC 23969</strain>
    </source>
</reference>
<keyword evidence="1" id="KW-0812">Transmembrane</keyword>
<dbReference type="Proteomes" id="UP000092612">
    <property type="component" value="Unassembled WGS sequence"/>
</dbReference>
<dbReference type="EMBL" id="LSFL01000035">
    <property type="protein sequence ID" value="OBY63377.1"/>
    <property type="molecule type" value="Genomic_DNA"/>
</dbReference>
<feature type="transmembrane region" description="Helical" evidence="1">
    <location>
        <begin position="7"/>
        <end position="25"/>
    </location>
</feature>
<dbReference type="KEGG" id="prn:BW723_04525"/>
<gene>
    <name evidence="2" type="ORF">LPB301_11185</name>
</gene>
<name>A0A1B8TUQ2_9FLAO</name>
<keyword evidence="1" id="KW-1133">Transmembrane helix</keyword>
<comment type="caution">
    <text evidence="2">The sequence shown here is derived from an EMBL/GenBank/DDBJ whole genome shotgun (WGS) entry which is preliminary data.</text>
</comment>
<keyword evidence="1" id="KW-0472">Membrane</keyword>
<dbReference type="STRING" id="996801.BW723_04525"/>
<feature type="transmembrane region" description="Helical" evidence="1">
    <location>
        <begin position="37"/>
        <end position="57"/>
    </location>
</feature>
<dbReference type="RefSeq" id="WP_068361676.1">
    <property type="nucleotide sequence ID" value="NZ_CP019337.1"/>
</dbReference>
<evidence type="ECO:0008006" key="4">
    <source>
        <dbReference type="Google" id="ProtNLM"/>
    </source>
</evidence>
<protein>
    <recommendedName>
        <fullName evidence="4">DUF3592 domain-containing protein</fullName>
    </recommendedName>
</protein>
<evidence type="ECO:0000313" key="3">
    <source>
        <dbReference type="Proteomes" id="UP000092612"/>
    </source>
</evidence>
<sequence>MNFFQKYSWILGFIILAYGLYIYLNNKTELFSNKSEAYGVVYDVTSIRLVGYTGLLYKYRFKNKGKVFFGKTTKNYSGNFEKDIYYKVKFITGNPKNNEITFENKFIQKIKLDKNGKILDTVYVLEN</sequence>
<dbReference type="AlphaFoldDB" id="A0A1B8TUQ2"/>
<proteinExistence type="predicted"/>